<protein>
    <submittedName>
        <fullName evidence="2">Uncharacterized protein</fullName>
    </submittedName>
</protein>
<feature type="compositionally biased region" description="Low complexity" evidence="1">
    <location>
        <begin position="59"/>
        <end position="78"/>
    </location>
</feature>
<evidence type="ECO:0000256" key="1">
    <source>
        <dbReference type="SAM" id="MobiDB-lite"/>
    </source>
</evidence>
<gene>
    <name evidence="2" type="ORF">KO481_01425</name>
</gene>
<sequence>MELPRPASHDHGLRTGRSARTAGLAALLGGLALCLIAGCDSRVGIEGTDYSTDDPQPPASSATPTPTTSAAAAPALTPKPGELMVTVSLTKPDSDAADALTRWAMDLQTLPTDRLEDKCWTMAPQNVDSMYTDKRAILSALARPGVDDGTAITWTGPGRAPITVVAQRTDIDSGYACPRVFPAGTHPGFNDADARHTVRRYLDRLTGAPLNPADKESTHPLVCPAGPATWDPSGSGHPTAPPAALDVGMLGGVESFVDQAITSEAPRGAYIKVSAPVLTALGSQQDRTFTLKDGKQGYCIGAVAP</sequence>
<name>A0ABS6AQ93_9NOCA</name>
<evidence type="ECO:0000313" key="2">
    <source>
        <dbReference type="EMBL" id="MBU3060187.1"/>
    </source>
</evidence>
<organism evidence="2 3">
    <name type="scientific">Nocardia albiluteola</name>
    <dbReference type="NCBI Taxonomy" id="2842303"/>
    <lineage>
        <taxon>Bacteria</taxon>
        <taxon>Bacillati</taxon>
        <taxon>Actinomycetota</taxon>
        <taxon>Actinomycetes</taxon>
        <taxon>Mycobacteriales</taxon>
        <taxon>Nocardiaceae</taxon>
        <taxon>Nocardia</taxon>
    </lineage>
</organism>
<feature type="region of interest" description="Disordered" evidence="1">
    <location>
        <begin position="47"/>
        <end position="78"/>
    </location>
</feature>
<proteinExistence type="predicted"/>
<dbReference type="RefSeq" id="WP_215915091.1">
    <property type="nucleotide sequence ID" value="NZ_JAHKNI010000001.1"/>
</dbReference>
<accession>A0ABS6AQ93</accession>
<keyword evidence="3" id="KW-1185">Reference proteome</keyword>
<reference evidence="2 3" key="1">
    <citation type="submission" date="2021-06" db="EMBL/GenBank/DDBJ databases">
        <title>Actinomycetes sequencing.</title>
        <authorList>
            <person name="Shan Q."/>
        </authorList>
    </citation>
    <scope>NUCLEOTIDE SEQUENCE [LARGE SCALE GENOMIC DNA]</scope>
    <source>
        <strain evidence="2 3">NEAU-G5</strain>
    </source>
</reference>
<dbReference type="Proteomes" id="UP000733379">
    <property type="component" value="Unassembled WGS sequence"/>
</dbReference>
<comment type="caution">
    <text evidence="2">The sequence shown here is derived from an EMBL/GenBank/DDBJ whole genome shotgun (WGS) entry which is preliminary data.</text>
</comment>
<dbReference type="EMBL" id="JAHKNI010000001">
    <property type="protein sequence ID" value="MBU3060187.1"/>
    <property type="molecule type" value="Genomic_DNA"/>
</dbReference>
<evidence type="ECO:0000313" key="3">
    <source>
        <dbReference type="Proteomes" id="UP000733379"/>
    </source>
</evidence>